<dbReference type="InterPro" id="IPR027275">
    <property type="entry name" value="PRC-brl_dom"/>
</dbReference>
<feature type="region of interest" description="Disordered" evidence="1">
    <location>
        <begin position="261"/>
        <end position="338"/>
    </location>
</feature>
<feature type="region of interest" description="Disordered" evidence="1">
    <location>
        <begin position="112"/>
        <end position="225"/>
    </location>
</feature>
<dbReference type="Proteomes" id="UP001432071">
    <property type="component" value="Chromosome"/>
</dbReference>
<accession>A0ABZ1QTN5</accession>
<evidence type="ECO:0000313" key="5">
    <source>
        <dbReference type="Proteomes" id="UP001432071"/>
    </source>
</evidence>
<dbReference type="EMBL" id="CP108038">
    <property type="protein sequence ID" value="WUN85839.1"/>
    <property type="molecule type" value="Genomic_DNA"/>
</dbReference>
<evidence type="ECO:0000256" key="1">
    <source>
        <dbReference type="SAM" id="MobiDB-lite"/>
    </source>
</evidence>
<feature type="domain" description="PRC-barrel" evidence="2">
    <location>
        <begin position="6"/>
        <end position="75"/>
    </location>
</feature>
<dbReference type="InterPro" id="IPR052967">
    <property type="entry name" value="Stress_Response_Assoc"/>
</dbReference>
<evidence type="ECO:0000313" key="4">
    <source>
        <dbReference type="EMBL" id="WUN85839.1"/>
    </source>
</evidence>
<protein>
    <submittedName>
        <fullName evidence="4">PRC and DUF2382 domain-containing protein</fullName>
    </submittedName>
</protein>
<dbReference type="InterPro" id="IPR019060">
    <property type="entry name" value="DUF2382"/>
</dbReference>
<sequence length="338" mass="36428">MIAREEIRNVLDHPVYDGEGHKIGEAKHVFFDDMTGRPEWVTVKTGLFGSSESFVPIRDASMVEDHIEVPYAKDRIKGAPNVDVDSGGHLSESEEHRLYDYYGIDWNSVLEDDTSGPDGGQAGRGDRSGEAAGWAAGTGTGTAAAAGTAAGAAPTTRRPDTAAGTAPGTRSGTQSGMESGIASGMRPGEADTGYGAGRTGGAMTSSDDAMTRSEEQMHVGVERRETGRARLRKYVVTEDVEQTVPVRKEQARIEREPITEANRDAALTGPEISEAEHEVTLHEERPVVETETVPVERVRLTADEHTEEETVRGQVRKERIEAEGIETEGYGDNPPDRP</sequence>
<feature type="compositionally biased region" description="Low complexity" evidence="1">
    <location>
        <begin position="130"/>
        <end position="166"/>
    </location>
</feature>
<dbReference type="RefSeq" id="WP_328734453.1">
    <property type="nucleotide sequence ID" value="NZ_CP108038.1"/>
</dbReference>
<dbReference type="PANTHER" id="PTHR38463">
    <property type="entry name" value="STRESS RESPONSE PROTEIN YSNF"/>
    <property type="match status" value="1"/>
</dbReference>
<gene>
    <name evidence="4" type="ORF">OHT53_07035</name>
</gene>
<dbReference type="SUPFAM" id="SSF50346">
    <property type="entry name" value="PRC-barrel domain"/>
    <property type="match status" value="1"/>
</dbReference>
<evidence type="ECO:0000259" key="3">
    <source>
        <dbReference type="Pfam" id="PF09557"/>
    </source>
</evidence>
<evidence type="ECO:0000259" key="2">
    <source>
        <dbReference type="Pfam" id="PF05239"/>
    </source>
</evidence>
<feature type="compositionally biased region" description="Basic and acidic residues" evidence="1">
    <location>
        <begin position="274"/>
        <end position="322"/>
    </location>
</feature>
<name>A0ABZ1QTN5_9ACTN</name>
<dbReference type="Pfam" id="PF05239">
    <property type="entry name" value="PRC"/>
    <property type="match status" value="1"/>
</dbReference>
<reference evidence="4" key="1">
    <citation type="submission" date="2022-10" db="EMBL/GenBank/DDBJ databases">
        <title>The complete genomes of actinobacterial strains from the NBC collection.</title>
        <authorList>
            <person name="Joergensen T.S."/>
            <person name="Alvarez Arevalo M."/>
            <person name="Sterndorff E.B."/>
            <person name="Faurdal D."/>
            <person name="Vuksanovic O."/>
            <person name="Mourched A.-S."/>
            <person name="Charusanti P."/>
            <person name="Shaw S."/>
            <person name="Blin K."/>
            <person name="Weber T."/>
        </authorList>
    </citation>
    <scope>NUCLEOTIDE SEQUENCE</scope>
    <source>
        <strain evidence="4">NBC_00302</strain>
    </source>
</reference>
<dbReference type="InterPro" id="IPR011033">
    <property type="entry name" value="PRC_barrel-like_sf"/>
</dbReference>
<feature type="compositionally biased region" description="Polar residues" evidence="1">
    <location>
        <begin position="168"/>
        <end position="177"/>
    </location>
</feature>
<organism evidence="4 5">
    <name type="scientific">Streptomyces bobili</name>
    <dbReference type="NCBI Taxonomy" id="67280"/>
    <lineage>
        <taxon>Bacteria</taxon>
        <taxon>Bacillati</taxon>
        <taxon>Actinomycetota</taxon>
        <taxon>Actinomycetes</taxon>
        <taxon>Kitasatosporales</taxon>
        <taxon>Streptomycetaceae</taxon>
        <taxon>Streptomyces</taxon>
    </lineage>
</organism>
<dbReference type="GeneID" id="93760706"/>
<feature type="domain" description="DUF2382" evidence="3">
    <location>
        <begin position="210"/>
        <end position="321"/>
    </location>
</feature>
<dbReference type="Gene3D" id="3.90.50.10">
    <property type="entry name" value="Photosynthetic Reaction Center, subunit H, domain 2"/>
    <property type="match status" value="1"/>
</dbReference>
<keyword evidence="5" id="KW-1185">Reference proteome</keyword>
<dbReference type="InterPro" id="IPR014747">
    <property type="entry name" value="Bac_photo_RC_H_C"/>
</dbReference>
<dbReference type="PANTHER" id="PTHR38463:SF1">
    <property type="entry name" value="STRESS RESPONSE PROTEIN YSNF"/>
    <property type="match status" value="1"/>
</dbReference>
<dbReference type="Pfam" id="PF09557">
    <property type="entry name" value="DUF2382"/>
    <property type="match status" value="1"/>
</dbReference>
<proteinExistence type="predicted"/>
<feature type="compositionally biased region" description="Basic and acidic residues" evidence="1">
    <location>
        <begin position="209"/>
        <end position="225"/>
    </location>
</feature>